<accession>A0A8J4UXK1</accession>
<dbReference type="GO" id="GO:0031956">
    <property type="term" value="F:medium-chain fatty acid-CoA ligase activity"/>
    <property type="evidence" value="ECO:0007669"/>
    <property type="project" value="TreeGrafter"/>
</dbReference>
<evidence type="ECO:0000259" key="3">
    <source>
        <dbReference type="Pfam" id="PF13193"/>
    </source>
</evidence>
<dbReference type="InterPro" id="IPR000873">
    <property type="entry name" value="AMP-dep_synth/lig_dom"/>
</dbReference>
<dbReference type="GO" id="GO:0006631">
    <property type="term" value="P:fatty acid metabolic process"/>
    <property type="evidence" value="ECO:0007669"/>
    <property type="project" value="TreeGrafter"/>
</dbReference>
<sequence>MINKHIPSLKLFQRASLFKHRASVVNYPDLDTKYSYAQLLDESESVEKQLSLDNKIDLRQERVSFFLPQNFDYVKTQWGIWRNNAVAVPLAISHPPQELEYVISNSRSKLVVTDDKHYDYIKDITKRLGGDVGVVKIPSTGDTAQYTADYISSIQYHTNTNIDTNTNAMIIYTSGTTNRPKGVVTTHTNIQSQIETLVSSWKWTENDHILEFLPLHHVHGVINVVSCALYSGALLEMMEKFDCKQVIDRILSSGVSTDMTQPITLFMAVPTIYSKLIKYIEDNVHDPAERELIKQGFARLRLMVSGSSALPETVKNRWLELSNHSLLERYGMTEIGMALSNPLEGDRVSGTVGFPLPNVLTKLDTTQGDNNQDTKYQVGELLIKGPSVFKEYFDNPTATKDTFDQDGWFKTGDIAQLDTETGRFKIQGRSSVDIIKYSGYKISALEIEREILDHPDIDECAVVGIPNEEYGQVIGAILVAKKGKKEIPYQEFKQWCSKHLAYYKIPKVILWKSEIPKNAMLKVNKKELVKLFNK</sequence>
<dbReference type="OrthoDB" id="2962993at2759"/>
<dbReference type="CDD" id="cd05941">
    <property type="entry name" value="MCS"/>
    <property type="match status" value="1"/>
</dbReference>
<protein>
    <submittedName>
        <fullName evidence="4">Uncharacterized protein</fullName>
    </submittedName>
</protein>
<dbReference type="InterPro" id="IPR042099">
    <property type="entry name" value="ANL_N_sf"/>
</dbReference>
<dbReference type="PANTHER" id="PTHR43201">
    <property type="entry name" value="ACYL-COA SYNTHETASE"/>
    <property type="match status" value="1"/>
</dbReference>
<dbReference type="Proteomes" id="UP000695562">
    <property type="component" value="Unassembled WGS sequence"/>
</dbReference>
<evidence type="ECO:0000256" key="1">
    <source>
        <dbReference type="ARBA" id="ARBA00006432"/>
    </source>
</evidence>
<name>A0A8J4UXK1_9MYCE</name>
<organism evidence="4 5">
    <name type="scientific">Polysphondylium violaceum</name>
    <dbReference type="NCBI Taxonomy" id="133409"/>
    <lineage>
        <taxon>Eukaryota</taxon>
        <taxon>Amoebozoa</taxon>
        <taxon>Evosea</taxon>
        <taxon>Eumycetozoa</taxon>
        <taxon>Dictyostelia</taxon>
        <taxon>Dictyosteliales</taxon>
        <taxon>Dictyosteliaceae</taxon>
        <taxon>Polysphondylium</taxon>
    </lineage>
</organism>
<dbReference type="EMBL" id="AJWJ01000420">
    <property type="protein sequence ID" value="KAF2071025.1"/>
    <property type="molecule type" value="Genomic_DNA"/>
</dbReference>
<comment type="similarity">
    <text evidence="1">Belongs to the ATP-dependent AMP-binding enzyme family.</text>
</comment>
<feature type="domain" description="AMP-dependent synthetase/ligase" evidence="2">
    <location>
        <begin position="14"/>
        <end position="393"/>
    </location>
</feature>
<dbReference type="SUPFAM" id="SSF56801">
    <property type="entry name" value="Acetyl-CoA synthetase-like"/>
    <property type="match status" value="1"/>
</dbReference>
<dbReference type="Pfam" id="PF13193">
    <property type="entry name" value="AMP-binding_C"/>
    <property type="match status" value="1"/>
</dbReference>
<dbReference type="AlphaFoldDB" id="A0A8J4UXK1"/>
<feature type="domain" description="AMP-binding enzyme C-terminal" evidence="3">
    <location>
        <begin position="446"/>
        <end position="519"/>
    </location>
</feature>
<keyword evidence="5" id="KW-1185">Reference proteome</keyword>
<evidence type="ECO:0000259" key="2">
    <source>
        <dbReference type="Pfam" id="PF00501"/>
    </source>
</evidence>
<dbReference type="Gene3D" id="3.40.50.12780">
    <property type="entry name" value="N-terminal domain of ligase-like"/>
    <property type="match status" value="1"/>
</dbReference>
<gene>
    <name evidence="4" type="ORF">CYY_007646</name>
</gene>
<dbReference type="PANTHER" id="PTHR43201:SF8">
    <property type="entry name" value="ACYL-COA SYNTHETASE FAMILY MEMBER 3"/>
    <property type="match status" value="1"/>
</dbReference>
<proteinExistence type="inferred from homology"/>
<dbReference type="Pfam" id="PF00501">
    <property type="entry name" value="AMP-binding"/>
    <property type="match status" value="1"/>
</dbReference>
<dbReference type="InterPro" id="IPR045851">
    <property type="entry name" value="AMP-bd_C_sf"/>
</dbReference>
<reference evidence="4" key="1">
    <citation type="submission" date="2020-01" db="EMBL/GenBank/DDBJ databases">
        <title>Development of genomics and gene disruption for Polysphondylium violaceum indicates a role for the polyketide synthase stlB in stalk morphogenesis.</title>
        <authorList>
            <person name="Narita B."/>
            <person name="Kawabe Y."/>
            <person name="Kin K."/>
            <person name="Saito T."/>
            <person name="Gibbs R."/>
            <person name="Kuspa A."/>
            <person name="Muzny D."/>
            <person name="Queller D."/>
            <person name="Richards S."/>
            <person name="Strassman J."/>
            <person name="Sucgang R."/>
            <person name="Worley K."/>
            <person name="Schaap P."/>
        </authorList>
    </citation>
    <scope>NUCLEOTIDE SEQUENCE</scope>
    <source>
        <strain evidence="4">QSvi11</strain>
    </source>
</reference>
<dbReference type="InterPro" id="IPR025110">
    <property type="entry name" value="AMP-bd_C"/>
</dbReference>
<evidence type="ECO:0000313" key="4">
    <source>
        <dbReference type="EMBL" id="KAF2071025.1"/>
    </source>
</evidence>
<comment type="caution">
    <text evidence="4">The sequence shown here is derived from an EMBL/GenBank/DDBJ whole genome shotgun (WGS) entry which is preliminary data.</text>
</comment>
<dbReference type="Gene3D" id="3.30.300.30">
    <property type="match status" value="1"/>
</dbReference>
<evidence type="ECO:0000313" key="5">
    <source>
        <dbReference type="Proteomes" id="UP000695562"/>
    </source>
</evidence>